<organism evidence="7 8">
    <name type="scientific">Chlorella vulgaris</name>
    <name type="common">Green alga</name>
    <dbReference type="NCBI Taxonomy" id="3077"/>
    <lineage>
        <taxon>Eukaryota</taxon>
        <taxon>Viridiplantae</taxon>
        <taxon>Chlorophyta</taxon>
        <taxon>core chlorophytes</taxon>
        <taxon>Trebouxiophyceae</taxon>
        <taxon>Chlorellales</taxon>
        <taxon>Chlorellaceae</taxon>
        <taxon>Chlorella clade</taxon>
        <taxon>Chlorella</taxon>
    </lineage>
</organism>
<evidence type="ECO:0000313" key="8">
    <source>
        <dbReference type="Proteomes" id="UP001055712"/>
    </source>
</evidence>
<keyword evidence="5" id="KW-0472">Membrane</keyword>
<reference evidence="7" key="1">
    <citation type="journal article" date="2019" name="Plant J.">
        <title>Chlorella vulgaris genome assembly and annotation reveals the molecular basis for metabolic acclimation to high light conditions.</title>
        <authorList>
            <person name="Cecchin M."/>
            <person name="Marcolungo L."/>
            <person name="Rossato M."/>
            <person name="Girolomoni L."/>
            <person name="Cosentino E."/>
            <person name="Cuine S."/>
            <person name="Li-Beisson Y."/>
            <person name="Delledonne M."/>
            <person name="Ballottari M."/>
        </authorList>
    </citation>
    <scope>NUCLEOTIDE SEQUENCE</scope>
    <source>
        <strain evidence="7">211/11P</strain>
    </source>
</reference>
<feature type="transmembrane region" description="Helical" evidence="5">
    <location>
        <begin position="202"/>
        <end position="223"/>
    </location>
</feature>
<keyword evidence="3" id="KW-0560">Oxidoreductase</keyword>
<keyword evidence="5" id="KW-0812">Transmembrane</keyword>
<dbReference type="AlphaFoldDB" id="A0A9D4TGS5"/>
<evidence type="ECO:0000313" key="7">
    <source>
        <dbReference type="EMBL" id="KAI3425075.1"/>
    </source>
</evidence>
<dbReference type="GO" id="GO:0010291">
    <property type="term" value="F:beta-carotene 3-hydroxylase activity"/>
    <property type="evidence" value="ECO:0007669"/>
    <property type="project" value="UniProtKB-EC"/>
</dbReference>
<dbReference type="PANTHER" id="PTHR31899">
    <property type="entry name" value="BETA-CAROTENE 3-HYDROXYLASE 1, CHLOROPLASTIC"/>
    <property type="match status" value="1"/>
</dbReference>
<feature type="transmembrane region" description="Helical" evidence="5">
    <location>
        <begin position="87"/>
        <end position="110"/>
    </location>
</feature>
<feature type="domain" description="Fatty acid hydroxylase" evidence="6">
    <location>
        <begin position="137"/>
        <end position="266"/>
    </location>
</feature>
<proteinExistence type="inferred from homology"/>
<evidence type="ECO:0000256" key="3">
    <source>
        <dbReference type="ARBA" id="ARBA00023002"/>
    </source>
</evidence>
<dbReference type="PANTHER" id="PTHR31899:SF9">
    <property type="entry name" value="BETA-CAROTENE 3-HYDROXYLASE 1, CHLOROPLASTIC"/>
    <property type="match status" value="1"/>
</dbReference>
<gene>
    <name evidence="7" type="ORF">D9Q98_008453</name>
</gene>
<feature type="transmembrane region" description="Helical" evidence="5">
    <location>
        <begin position="122"/>
        <end position="144"/>
    </location>
</feature>
<evidence type="ECO:0000256" key="5">
    <source>
        <dbReference type="SAM" id="Phobius"/>
    </source>
</evidence>
<protein>
    <recommendedName>
        <fullName evidence="4">beta-carotene 3-hydroxylase</fullName>
        <ecNumber evidence="4">1.14.15.24</ecNumber>
    </recommendedName>
</protein>
<dbReference type="EC" id="1.14.15.24" evidence="4"/>
<feature type="transmembrane region" description="Helical" evidence="5">
    <location>
        <begin position="179"/>
        <end position="196"/>
    </location>
</feature>
<dbReference type="GO" id="GO:0016119">
    <property type="term" value="P:carotene metabolic process"/>
    <property type="evidence" value="ECO:0007669"/>
    <property type="project" value="TreeGrafter"/>
</dbReference>
<comment type="caution">
    <text evidence="7">The sequence shown here is derived from an EMBL/GenBank/DDBJ whole genome shotgun (WGS) entry which is preliminary data.</text>
</comment>
<accession>A0A9D4TGS5</accession>
<dbReference type="GO" id="GO:0005506">
    <property type="term" value="F:iron ion binding"/>
    <property type="evidence" value="ECO:0007669"/>
    <property type="project" value="InterPro"/>
</dbReference>
<comment type="similarity">
    <text evidence="1">Belongs to the sterol desaturase family.</text>
</comment>
<keyword evidence="5" id="KW-1133">Transmembrane helix</keyword>
<reference evidence="7" key="2">
    <citation type="submission" date="2020-11" db="EMBL/GenBank/DDBJ databases">
        <authorList>
            <person name="Cecchin M."/>
            <person name="Marcolungo L."/>
            <person name="Rossato M."/>
            <person name="Girolomoni L."/>
            <person name="Cosentino E."/>
            <person name="Cuine S."/>
            <person name="Li-Beisson Y."/>
            <person name="Delledonne M."/>
            <person name="Ballottari M."/>
        </authorList>
    </citation>
    <scope>NUCLEOTIDE SEQUENCE</scope>
    <source>
        <strain evidence="7">211/11P</strain>
        <tissue evidence="7">Whole cell</tissue>
    </source>
</reference>
<dbReference type="GO" id="GO:0009507">
    <property type="term" value="C:chloroplast"/>
    <property type="evidence" value="ECO:0007669"/>
    <property type="project" value="TreeGrafter"/>
</dbReference>
<evidence type="ECO:0000256" key="4">
    <source>
        <dbReference type="ARBA" id="ARBA00026097"/>
    </source>
</evidence>
<dbReference type="GO" id="GO:0016123">
    <property type="term" value="P:xanthophyll biosynthetic process"/>
    <property type="evidence" value="ECO:0007669"/>
    <property type="project" value="TreeGrafter"/>
</dbReference>
<sequence length="313" mass="33638">MSPAALCSSHTSAHLGGCRSSVPLRGAGSAGALQPKWCGQQRPVRLPVATRASAQGMEELPQQEAPQLDEQELKRLKRAEARRREQLTYQFSAIAASVGVTAAAGFATYYRILRHVANDQAFPFFELACTLALAAGAAFGMEMYARWVHKDMWHDNAVGYILHKSHHEPRTGPFEANDIYAIVNALPAMALCLYGFLRPDVWGGVCFGAGLGITLFGISYMFVHDGLVHRRFPVGPIADLPAMRRIVVAHQLHHSEKYGGVPFGMFLGPQELEAVGAGPELDRMVAEAEAARAAKKAAAAAKEAAAAAAAGRH</sequence>
<dbReference type="InterPro" id="IPR006694">
    <property type="entry name" value="Fatty_acid_hydroxylase"/>
</dbReference>
<evidence type="ECO:0000256" key="1">
    <source>
        <dbReference type="ARBA" id="ARBA00009324"/>
    </source>
</evidence>
<dbReference type="EMBL" id="SIDB01000012">
    <property type="protein sequence ID" value="KAI3425075.1"/>
    <property type="molecule type" value="Genomic_DNA"/>
</dbReference>
<dbReference type="Pfam" id="PF04116">
    <property type="entry name" value="FA_hydroxylase"/>
    <property type="match status" value="1"/>
</dbReference>
<keyword evidence="2" id="KW-0125">Carotenoid biosynthesis</keyword>
<keyword evidence="8" id="KW-1185">Reference proteome</keyword>
<name>A0A9D4TGS5_CHLVU</name>
<dbReference type="InterPro" id="IPR045019">
    <property type="entry name" value="BETA-OHASE-like"/>
</dbReference>
<dbReference type="Proteomes" id="UP001055712">
    <property type="component" value="Unassembled WGS sequence"/>
</dbReference>
<evidence type="ECO:0000256" key="2">
    <source>
        <dbReference type="ARBA" id="ARBA00022746"/>
    </source>
</evidence>
<evidence type="ECO:0000259" key="6">
    <source>
        <dbReference type="Pfam" id="PF04116"/>
    </source>
</evidence>
<dbReference type="OrthoDB" id="9990796at2759"/>